<name>A0A3N0VFL2_9GAMM</name>
<evidence type="ECO:0000259" key="2">
    <source>
        <dbReference type="SMART" id="SM00822"/>
    </source>
</evidence>
<dbReference type="InParanoid" id="A0A3N0VFL2"/>
<reference evidence="3 4" key="1">
    <citation type="submission" date="2018-10" db="EMBL/GenBank/DDBJ databases">
        <authorList>
            <person name="Chen W.-M."/>
        </authorList>
    </citation>
    <scope>NUCLEOTIDE SEQUENCE [LARGE SCALE GENOMIC DNA]</scope>
    <source>
        <strain evidence="3 4">THS-13</strain>
    </source>
</reference>
<dbReference type="Gene3D" id="3.40.50.720">
    <property type="entry name" value="NAD(P)-binding Rossmann-like Domain"/>
    <property type="match status" value="2"/>
</dbReference>
<dbReference type="GO" id="GO:0016616">
    <property type="term" value="F:oxidoreductase activity, acting on the CH-OH group of donors, NAD or NADP as acceptor"/>
    <property type="evidence" value="ECO:0007669"/>
    <property type="project" value="UniProtKB-ARBA"/>
</dbReference>
<dbReference type="PROSITE" id="PS00061">
    <property type="entry name" value="ADH_SHORT"/>
    <property type="match status" value="1"/>
</dbReference>
<dbReference type="SUPFAM" id="SSF51735">
    <property type="entry name" value="NAD(P)-binding Rossmann-fold domains"/>
    <property type="match status" value="2"/>
</dbReference>
<dbReference type="NCBIfam" id="NF006110">
    <property type="entry name" value="PRK08261.1"/>
    <property type="match status" value="1"/>
</dbReference>
<dbReference type="InterPro" id="IPR036291">
    <property type="entry name" value="NAD(P)-bd_dom_sf"/>
</dbReference>
<gene>
    <name evidence="3" type="ORF">ED208_08810</name>
</gene>
<dbReference type="InterPro" id="IPR020904">
    <property type="entry name" value="Sc_DH/Rdtase_CS"/>
</dbReference>
<dbReference type="FunFam" id="3.40.50.720:FF:000338">
    <property type="entry name" value="3-oxoacyl-ACP reductase FabG"/>
    <property type="match status" value="1"/>
</dbReference>
<sequence length="474" mass="48032">MQDRYLDFINSPFGKSIASSLGLPMPVRLKRATAGYAAQPLAGVTALLAADAEATATGQVLAALVELGAAVQIAPAHPGLAPLKAAAQKAGIALQSEGGDSEPVAPVIVFDATGVSGAASLKQVYELFQPRLRRLPKHSRVVVLARATADTGSVEGATASMALTGFVRSLAKEVGKNGSTANLLVLGKNGDAWVKGALAFFTGANSAYVTGQVLTVDGAPKGVKAIASPEASLAGKVAVVTGAARGIGAAIAQVLAREGATVVGMDRPAEEGALGATLAPLNGVGLALDVTDPKAPERLASELISRFGGADIVVHNAGVTRDKMLRNMAPHLWDMVLDINLGAILRINDRLLQGALKDQARLVCISSIGGIGGNAGQTNYAATKAGVIGYAEALSQVLAKQGMAINAVAPGFIETQMTAAMPAANREVGRRINSLAQGGLPQDIAEAVTFLASPLAAGVNGQTLRVCGQNWLGA</sequence>
<dbReference type="SMART" id="SM00822">
    <property type="entry name" value="PKS_KR"/>
    <property type="match status" value="1"/>
</dbReference>
<accession>A0A3N0VFL2</accession>
<dbReference type="Pfam" id="PF13561">
    <property type="entry name" value="adh_short_C2"/>
    <property type="match status" value="1"/>
</dbReference>
<feature type="domain" description="Ketoreductase" evidence="2">
    <location>
        <begin position="236"/>
        <end position="416"/>
    </location>
</feature>
<evidence type="ECO:0000313" key="4">
    <source>
        <dbReference type="Proteomes" id="UP000282106"/>
    </source>
</evidence>
<dbReference type="Proteomes" id="UP000282106">
    <property type="component" value="Unassembled WGS sequence"/>
</dbReference>
<dbReference type="PANTHER" id="PTHR42760">
    <property type="entry name" value="SHORT-CHAIN DEHYDROGENASES/REDUCTASES FAMILY MEMBER"/>
    <property type="match status" value="1"/>
</dbReference>
<comment type="similarity">
    <text evidence="1">Belongs to the short-chain dehydrogenases/reductases (SDR) family.</text>
</comment>
<dbReference type="InterPro" id="IPR057326">
    <property type="entry name" value="KR_dom"/>
</dbReference>
<organism evidence="3 4">
    <name type="scientific">Stagnimonas aquatica</name>
    <dbReference type="NCBI Taxonomy" id="2689987"/>
    <lineage>
        <taxon>Bacteria</taxon>
        <taxon>Pseudomonadati</taxon>
        <taxon>Pseudomonadota</taxon>
        <taxon>Gammaproteobacteria</taxon>
        <taxon>Nevskiales</taxon>
        <taxon>Nevskiaceae</taxon>
        <taxon>Stagnimonas</taxon>
    </lineage>
</organism>
<dbReference type="PANTHER" id="PTHR42760:SF78">
    <property type="entry name" value="3-OXOACYL-[ACYL-CARRIER-PROTEIN] REDUCTASE [NADH]"/>
    <property type="match status" value="1"/>
</dbReference>
<proteinExistence type="inferred from homology"/>
<dbReference type="InterPro" id="IPR002347">
    <property type="entry name" value="SDR_fam"/>
</dbReference>
<comment type="caution">
    <text evidence="3">The sequence shown here is derived from an EMBL/GenBank/DDBJ whole genome shotgun (WGS) entry which is preliminary data.</text>
</comment>
<dbReference type="PRINTS" id="PR00080">
    <property type="entry name" value="SDRFAMILY"/>
</dbReference>
<keyword evidence="4" id="KW-1185">Reference proteome</keyword>
<dbReference type="AlphaFoldDB" id="A0A3N0VFL2"/>
<dbReference type="PRINTS" id="PR00081">
    <property type="entry name" value="GDHRDH"/>
</dbReference>
<evidence type="ECO:0000256" key="1">
    <source>
        <dbReference type="ARBA" id="ARBA00006484"/>
    </source>
</evidence>
<protein>
    <submittedName>
        <fullName evidence="3">3-oxoacyl-ACP reductase</fullName>
    </submittedName>
</protein>
<evidence type="ECO:0000313" key="3">
    <source>
        <dbReference type="EMBL" id="ROH91058.1"/>
    </source>
</evidence>
<dbReference type="EMBL" id="RJVO01000003">
    <property type="protein sequence ID" value="ROH91058.1"/>
    <property type="molecule type" value="Genomic_DNA"/>
</dbReference>